<dbReference type="SMART" id="SM00320">
    <property type="entry name" value="WD40"/>
    <property type="match status" value="7"/>
</dbReference>
<comment type="subunit">
    <text evidence="6">Component of the NOP7 complex, composed of ERB1, NOP7 and YTM1. Within the NOP7 complex ERB1 appears to interact directly with NOP7 and YTM1. The NOP7 complex also associates with the 66S pre-ribosome.</text>
</comment>
<feature type="repeat" description="WD" evidence="7">
    <location>
        <begin position="142"/>
        <end position="185"/>
    </location>
</feature>
<evidence type="ECO:0000259" key="8">
    <source>
        <dbReference type="Pfam" id="PF08154"/>
    </source>
</evidence>
<dbReference type="EMBL" id="MCFG01000376">
    <property type="protein sequence ID" value="ORX75139.1"/>
    <property type="molecule type" value="Genomic_DNA"/>
</dbReference>
<evidence type="ECO:0000256" key="3">
    <source>
        <dbReference type="ARBA" id="ARBA00022574"/>
    </source>
</evidence>
<name>A0A1Y1WNK4_9FUNG</name>
<dbReference type="InterPro" id="IPR015943">
    <property type="entry name" value="WD40/YVTN_repeat-like_dom_sf"/>
</dbReference>
<dbReference type="GO" id="GO:0000463">
    <property type="term" value="P:maturation of LSU-rRNA from tricistronic rRNA transcript (SSU-rRNA, 5.8S rRNA, LSU-rRNA)"/>
    <property type="evidence" value="ECO:0007669"/>
    <property type="project" value="UniProtKB-UniRule"/>
</dbReference>
<reference evidence="9 10" key="2">
    <citation type="submission" date="2016-08" db="EMBL/GenBank/DDBJ databases">
        <title>Pervasive Adenine N6-methylation of Active Genes in Fungi.</title>
        <authorList>
            <consortium name="DOE Joint Genome Institute"/>
            <person name="Mondo S.J."/>
            <person name="Dannebaum R.O."/>
            <person name="Kuo R.C."/>
            <person name="Labutti K."/>
            <person name="Haridas S."/>
            <person name="Kuo A."/>
            <person name="Salamov A."/>
            <person name="Ahrendt S.R."/>
            <person name="Lipzen A."/>
            <person name="Sullivan W."/>
            <person name="Andreopoulos W.B."/>
            <person name="Clum A."/>
            <person name="Lindquist E."/>
            <person name="Daum C."/>
            <person name="Ramamoorthy G.K."/>
            <person name="Gryganskyi A."/>
            <person name="Culley D."/>
            <person name="Magnuson J.K."/>
            <person name="James T.Y."/>
            <person name="O'Malley M.A."/>
            <person name="Stajich J.E."/>
            <person name="Spatafora J.W."/>
            <person name="Visel A."/>
            <person name="Grigoriev I.V."/>
        </authorList>
    </citation>
    <scope>NUCLEOTIDE SEQUENCE [LARGE SCALE GENOMIC DNA]</scope>
    <source>
        <strain evidence="9 10">S4</strain>
    </source>
</reference>
<dbReference type="InterPro" id="IPR028599">
    <property type="entry name" value="WDR12/Ytm1"/>
</dbReference>
<keyword evidence="10" id="KW-1185">Reference proteome</keyword>
<dbReference type="PROSITE" id="PS00678">
    <property type="entry name" value="WD_REPEATS_1"/>
    <property type="match status" value="2"/>
</dbReference>
<dbReference type="InterPro" id="IPR019775">
    <property type="entry name" value="WD40_repeat_CS"/>
</dbReference>
<feature type="domain" description="NLE" evidence="8">
    <location>
        <begin position="12"/>
        <end position="74"/>
    </location>
</feature>
<evidence type="ECO:0000313" key="9">
    <source>
        <dbReference type="EMBL" id="ORX75139.1"/>
    </source>
</evidence>
<dbReference type="PROSITE" id="PS50294">
    <property type="entry name" value="WD_REPEATS_REGION"/>
    <property type="match status" value="5"/>
</dbReference>
<dbReference type="SUPFAM" id="SSF50978">
    <property type="entry name" value="WD40 repeat-like"/>
    <property type="match status" value="1"/>
</dbReference>
<evidence type="ECO:0000313" key="10">
    <source>
        <dbReference type="Proteomes" id="UP000193944"/>
    </source>
</evidence>
<dbReference type="GO" id="GO:0005730">
    <property type="term" value="C:nucleolus"/>
    <property type="evidence" value="ECO:0007669"/>
    <property type="project" value="UniProtKB-SubCell"/>
</dbReference>
<dbReference type="Pfam" id="PF00400">
    <property type="entry name" value="WD40"/>
    <property type="match status" value="6"/>
</dbReference>
<keyword evidence="2 6" id="KW-0698">rRNA processing</keyword>
<evidence type="ECO:0000256" key="5">
    <source>
        <dbReference type="ARBA" id="ARBA00023242"/>
    </source>
</evidence>
<keyword evidence="3 7" id="KW-0853">WD repeat</keyword>
<dbReference type="Gene3D" id="2.130.10.10">
    <property type="entry name" value="YVTN repeat-like/Quinoprotein amine dehydrogenase"/>
    <property type="match status" value="1"/>
</dbReference>
<dbReference type="GO" id="GO:0043021">
    <property type="term" value="F:ribonucleoprotein complex binding"/>
    <property type="evidence" value="ECO:0007669"/>
    <property type="project" value="UniProtKB-UniRule"/>
</dbReference>
<reference evidence="9 10" key="1">
    <citation type="submission" date="2016-08" db="EMBL/GenBank/DDBJ databases">
        <title>A Parts List for Fungal Cellulosomes Revealed by Comparative Genomics.</title>
        <authorList>
            <consortium name="DOE Joint Genome Institute"/>
            <person name="Haitjema C.H."/>
            <person name="Gilmore S.P."/>
            <person name="Henske J.K."/>
            <person name="Solomon K.V."/>
            <person name="De Groot R."/>
            <person name="Kuo A."/>
            <person name="Mondo S.J."/>
            <person name="Salamov A.A."/>
            <person name="Labutti K."/>
            <person name="Zhao Z."/>
            <person name="Chiniquy J."/>
            <person name="Barry K."/>
            <person name="Brewer H.M."/>
            <person name="Purvine S.O."/>
            <person name="Wright A.T."/>
            <person name="Boxma B."/>
            <person name="Van Alen T."/>
            <person name="Hackstein J.H."/>
            <person name="Baker S.E."/>
            <person name="Grigoriev I.V."/>
            <person name="O'Malley M.A."/>
        </authorList>
    </citation>
    <scope>NUCLEOTIDE SEQUENCE [LARGE SCALE GENOMIC DNA]</scope>
    <source>
        <strain evidence="9 10">S4</strain>
    </source>
</reference>
<dbReference type="HAMAP" id="MF_03029">
    <property type="entry name" value="WDR12"/>
    <property type="match status" value="1"/>
</dbReference>
<accession>A0A1Y1WNK4</accession>
<feature type="repeat" description="WD" evidence="7">
    <location>
        <begin position="263"/>
        <end position="304"/>
    </location>
</feature>
<dbReference type="PANTHER" id="PTHR19855">
    <property type="entry name" value="WD40 REPEAT PROTEIN 12, 37"/>
    <property type="match status" value="1"/>
</dbReference>
<dbReference type="Proteomes" id="UP000193944">
    <property type="component" value="Unassembled WGS sequence"/>
</dbReference>
<dbReference type="AlphaFoldDB" id="A0A1Y1WNK4"/>
<sequence>MEDSKSNEGPKVQVRFTTQQSKYAIADTPIMIPIQFKKSSLSQIINQILDLDTFVKFEFLIDGKFLKGSLKKYLADNNLSAENQLLIEYIEAMQPPQSLPSYQHDDWISSVSICSKKNLILTGSYDKVGRIWDMSGNCIANLVGHTAGVKTVSWLERKDNTYCLTGSNDNTVRIWQFDENTGNGTPIFECKGHEGTIEDIAITKSNDYFATASYDSNIKIWGMNAGLDKEEENNDDNDDEIESKQKKRKISSDIKIKNSMATLKGHNNGVNCLVFDKNSYTLYSGGNDHSLRFWNIEARSNTFTLNCEKVINCIDFSSHNSLLATGHSDKFIRIWDSRIKEGSSVKLRLSSHNKWVSSLKWSPKSPYMLVSGSYDSSVKFWDIRSSTSPLYTIKGGNELDDKVLCVDWVHNLVATGGSDTILRLHSTSGIDPQNSQ</sequence>
<dbReference type="STRING" id="1754192.A0A1Y1WNK4"/>
<evidence type="ECO:0000256" key="4">
    <source>
        <dbReference type="ARBA" id="ARBA00022737"/>
    </source>
</evidence>
<gene>
    <name evidence="6" type="primary">YTM1</name>
    <name evidence="9" type="ORF">BCR32DRAFT_272100</name>
</gene>
<comment type="similarity">
    <text evidence="6">Belongs to the WD repeat WDR12/YTM1 family.</text>
</comment>
<comment type="function">
    <text evidence="6">Component of the NOP7 complex, which is required for maturation of the 25S and 5.8S ribosomal RNAs and formation of the 60S ribosome.</text>
</comment>
<dbReference type="PROSITE" id="PS50082">
    <property type="entry name" value="WD_REPEATS_2"/>
    <property type="match status" value="6"/>
</dbReference>
<keyword evidence="5 6" id="KW-0539">Nucleus</keyword>
<dbReference type="InterPro" id="IPR012972">
    <property type="entry name" value="NLE"/>
</dbReference>
<dbReference type="GO" id="GO:0000466">
    <property type="term" value="P:maturation of 5.8S rRNA from tricistronic rRNA transcript (SSU-rRNA, 5.8S rRNA, LSU-rRNA)"/>
    <property type="evidence" value="ECO:0007669"/>
    <property type="project" value="UniProtKB-UniRule"/>
</dbReference>
<feature type="repeat" description="WD" evidence="7">
    <location>
        <begin position="311"/>
        <end position="336"/>
    </location>
</feature>
<dbReference type="InterPro" id="IPR001680">
    <property type="entry name" value="WD40_rpt"/>
</dbReference>
<dbReference type="PANTHER" id="PTHR19855:SF11">
    <property type="entry name" value="RIBOSOME BIOGENESIS PROTEIN WDR12"/>
    <property type="match status" value="1"/>
</dbReference>
<proteinExistence type="inferred from homology"/>
<feature type="repeat" description="WD" evidence="7">
    <location>
        <begin position="101"/>
        <end position="135"/>
    </location>
</feature>
<evidence type="ECO:0000256" key="6">
    <source>
        <dbReference type="HAMAP-Rule" id="MF_03029"/>
    </source>
</evidence>
<evidence type="ECO:0000256" key="2">
    <source>
        <dbReference type="ARBA" id="ARBA00022552"/>
    </source>
</evidence>
<evidence type="ECO:0000256" key="1">
    <source>
        <dbReference type="ARBA" id="ARBA00022517"/>
    </source>
</evidence>
<protein>
    <recommendedName>
        <fullName evidence="6">Ribosome biogenesis protein YTM1</fullName>
    </recommendedName>
</protein>
<dbReference type="InterPro" id="IPR020472">
    <property type="entry name" value="WD40_PAC1"/>
</dbReference>
<comment type="caution">
    <text evidence="9">The sequence shown here is derived from an EMBL/GenBank/DDBJ whole genome shotgun (WGS) entry which is preliminary data.</text>
</comment>
<comment type="subcellular location">
    <subcellularLocation>
        <location evidence="6">Nucleus</location>
        <location evidence="6">Nucleolus</location>
    </subcellularLocation>
    <subcellularLocation>
        <location evidence="6">Nucleus</location>
        <location evidence="6">Nucleoplasm</location>
    </subcellularLocation>
</comment>
<organism evidence="9 10">
    <name type="scientific">Anaeromyces robustus</name>
    <dbReference type="NCBI Taxonomy" id="1754192"/>
    <lineage>
        <taxon>Eukaryota</taxon>
        <taxon>Fungi</taxon>
        <taxon>Fungi incertae sedis</taxon>
        <taxon>Chytridiomycota</taxon>
        <taxon>Chytridiomycota incertae sedis</taxon>
        <taxon>Neocallimastigomycetes</taxon>
        <taxon>Neocallimastigales</taxon>
        <taxon>Neocallimastigaceae</taxon>
        <taxon>Anaeromyces</taxon>
    </lineage>
</organism>
<dbReference type="CDD" id="cd00200">
    <property type="entry name" value="WD40"/>
    <property type="match status" value="1"/>
</dbReference>
<evidence type="ECO:0000256" key="7">
    <source>
        <dbReference type="PROSITE-ProRule" id="PRU00221"/>
    </source>
</evidence>
<dbReference type="OrthoDB" id="10251381at2759"/>
<feature type="repeat" description="WD" evidence="7">
    <location>
        <begin position="190"/>
        <end position="231"/>
    </location>
</feature>
<dbReference type="GO" id="GO:0005654">
    <property type="term" value="C:nucleoplasm"/>
    <property type="evidence" value="ECO:0007669"/>
    <property type="project" value="UniProtKB-SubCell"/>
</dbReference>
<dbReference type="GO" id="GO:0030687">
    <property type="term" value="C:preribosome, large subunit precursor"/>
    <property type="evidence" value="ECO:0007669"/>
    <property type="project" value="UniProtKB-UniRule"/>
</dbReference>
<dbReference type="Pfam" id="PF08154">
    <property type="entry name" value="NLE"/>
    <property type="match status" value="1"/>
</dbReference>
<feature type="repeat" description="WD" evidence="7">
    <location>
        <begin position="349"/>
        <end position="391"/>
    </location>
</feature>
<dbReference type="InterPro" id="IPR036322">
    <property type="entry name" value="WD40_repeat_dom_sf"/>
</dbReference>
<keyword evidence="1 6" id="KW-0690">Ribosome biogenesis</keyword>
<dbReference type="PRINTS" id="PR00320">
    <property type="entry name" value="GPROTEINBRPT"/>
</dbReference>
<keyword evidence="4" id="KW-0677">Repeat</keyword>